<dbReference type="EMBL" id="AMYD01001352">
    <property type="protein sequence ID" value="EQB53525.1"/>
    <property type="molecule type" value="Genomic_DNA"/>
</dbReference>
<sequence length="26" mass="2941">MGFIEDIEAILSNVPILFGYSRTQKV</sequence>
<protein>
    <submittedName>
        <fullName evidence="1">Uncharacterized protein</fullName>
    </submittedName>
</protein>
<organism evidence="1 2">
    <name type="scientific">Colletotrichum gloeosporioides (strain Cg-14)</name>
    <name type="common">Anthracnose fungus</name>
    <name type="synonym">Glomerella cingulata</name>
    <dbReference type="NCBI Taxonomy" id="1237896"/>
    <lineage>
        <taxon>Eukaryota</taxon>
        <taxon>Fungi</taxon>
        <taxon>Dikarya</taxon>
        <taxon>Ascomycota</taxon>
        <taxon>Pezizomycotina</taxon>
        <taxon>Sordariomycetes</taxon>
        <taxon>Hypocreomycetidae</taxon>
        <taxon>Glomerellales</taxon>
        <taxon>Glomerellaceae</taxon>
        <taxon>Colletotrichum</taxon>
        <taxon>Colletotrichum gloeosporioides species complex</taxon>
    </lineage>
</organism>
<accession>T0LYJ2</accession>
<dbReference type="HOGENOM" id="CLU_3417236_0_0_1"/>
<reference evidence="2" key="1">
    <citation type="journal article" date="2013" name="Mol. Plant Microbe Interact.">
        <title>Global aspects of pacC regulation of pathogenicity genes in Colletotrichum gloeosporioides as revealed by transcriptome analysis.</title>
        <authorList>
            <person name="Alkan N."/>
            <person name="Meng X."/>
            <person name="Friedlander G."/>
            <person name="Reuveni E."/>
            <person name="Sukno S."/>
            <person name="Sherman A."/>
            <person name="Thon M."/>
            <person name="Fluhr R."/>
            <person name="Prusky D."/>
        </authorList>
    </citation>
    <scope>NUCLEOTIDE SEQUENCE [LARGE SCALE GENOMIC DNA]</scope>
    <source>
        <strain evidence="2">Cg-14</strain>
    </source>
</reference>
<comment type="caution">
    <text evidence="1">The sequence shown here is derived from an EMBL/GenBank/DDBJ whole genome shotgun (WGS) entry which is preliminary data.</text>
</comment>
<gene>
    <name evidence="1" type="ORF">CGLO_06739</name>
</gene>
<evidence type="ECO:0000313" key="1">
    <source>
        <dbReference type="EMBL" id="EQB53525.1"/>
    </source>
</evidence>
<name>T0LYJ2_COLGC</name>
<proteinExistence type="predicted"/>
<dbReference type="Proteomes" id="UP000015530">
    <property type="component" value="Unassembled WGS sequence"/>
</dbReference>
<dbReference type="AlphaFoldDB" id="T0LYJ2"/>
<evidence type="ECO:0000313" key="2">
    <source>
        <dbReference type="Proteomes" id="UP000015530"/>
    </source>
</evidence>